<protein>
    <submittedName>
        <fullName evidence="2">Uncharacterized protein</fullName>
    </submittedName>
</protein>
<dbReference type="Proteomes" id="UP000483362">
    <property type="component" value="Unassembled WGS sequence"/>
</dbReference>
<gene>
    <name evidence="2" type="ORF">FYJ29_01765</name>
</gene>
<evidence type="ECO:0000256" key="1">
    <source>
        <dbReference type="SAM" id="SignalP"/>
    </source>
</evidence>
<dbReference type="AlphaFoldDB" id="A0A6L5XCN3"/>
<reference evidence="2 3" key="1">
    <citation type="submission" date="2019-08" db="EMBL/GenBank/DDBJ databases">
        <title>In-depth cultivation of the pig gut microbiome towards novel bacterial diversity and tailored functional studies.</title>
        <authorList>
            <person name="Wylensek D."/>
            <person name="Hitch T.C.A."/>
            <person name="Clavel T."/>
        </authorList>
    </citation>
    <scope>NUCLEOTIDE SEQUENCE [LARGE SCALE GENOMIC DNA]</scope>
    <source>
        <strain evidence="2 3">Oil-RF-744-WCA-WT-10</strain>
    </source>
</reference>
<evidence type="ECO:0000313" key="2">
    <source>
        <dbReference type="EMBL" id="MSS16504.1"/>
    </source>
</evidence>
<organism evidence="2 3">
    <name type="scientific">Sodaliphilus pleomorphus</name>
    <dbReference type="NCBI Taxonomy" id="2606626"/>
    <lineage>
        <taxon>Bacteria</taxon>
        <taxon>Pseudomonadati</taxon>
        <taxon>Bacteroidota</taxon>
        <taxon>Bacteroidia</taxon>
        <taxon>Bacteroidales</taxon>
        <taxon>Muribaculaceae</taxon>
        <taxon>Sodaliphilus</taxon>
    </lineage>
</organism>
<keyword evidence="3" id="KW-1185">Reference proteome</keyword>
<keyword evidence="1" id="KW-0732">Signal</keyword>
<evidence type="ECO:0000313" key="3">
    <source>
        <dbReference type="Proteomes" id="UP000483362"/>
    </source>
</evidence>
<feature type="chain" id="PRO_5026869318" evidence="1">
    <location>
        <begin position="20"/>
        <end position="391"/>
    </location>
</feature>
<accession>A0A6L5XCN3</accession>
<name>A0A6L5XCN3_9BACT</name>
<sequence>MKKSLLAIAALAIALTASAATTMETSTRSYTPTNAKVNVNSLRSNSLFAKKAKKVRAKVSSASDLAGTYIETNIPMEGFYSAGTTTVTATGDSITFKNFAGISDNYSFDVKAKVDVANGTFTIPSGTKLYKSGSSYGDCPMYCISVDDQGKVSKTTDPIQGVINDDGSMVITSPWACFIVTGQYAGYYFGDLMFQSNFFNKPNARMTYNQTGKGAQNVMLYVEQTDSAVMLSNFADFGCVVGLAKNADSTVVIPKQNVLDQGEQYGTFFTIGYDAAGQDTIANINGTGAGHPAQINLTNTWTILSTTGYWINQCSDTKIFFADENGNVSTDTFFTYPHELTGVKDVTAQKVVAGKHYVNLQGQVSNEPFEGVNIVVTRYTDGSQSATKMLK</sequence>
<dbReference type="EMBL" id="VULT01000002">
    <property type="protein sequence ID" value="MSS16504.1"/>
    <property type="molecule type" value="Genomic_DNA"/>
</dbReference>
<comment type="caution">
    <text evidence="2">The sequence shown here is derived from an EMBL/GenBank/DDBJ whole genome shotgun (WGS) entry which is preliminary data.</text>
</comment>
<dbReference type="RefSeq" id="WP_154326927.1">
    <property type="nucleotide sequence ID" value="NZ_CP045696.1"/>
</dbReference>
<feature type="signal peptide" evidence="1">
    <location>
        <begin position="1"/>
        <end position="19"/>
    </location>
</feature>
<proteinExistence type="predicted"/>